<gene>
    <name evidence="1" type="ORF">NIASO_01260</name>
</gene>
<reference evidence="1 2" key="1">
    <citation type="submission" date="2013-12" db="EMBL/GenBank/DDBJ databases">
        <authorList>
            <consortium name="DOE Joint Genome Institute"/>
            <person name="Eisen J."/>
            <person name="Huntemann M."/>
            <person name="Han J."/>
            <person name="Chen A."/>
            <person name="Kyrpides N."/>
            <person name="Mavromatis K."/>
            <person name="Markowitz V."/>
            <person name="Palaniappan K."/>
            <person name="Ivanova N."/>
            <person name="Schaumberg A."/>
            <person name="Pati A."/>
            <person name="Liolios K."/>
            <person name="Nordberg H.P."/>
            <person name="Cantor M.N."/>
            <person name="Hua S.X."/>
            <person name="Woyke T."/>
        </authorList>
    </citation>
    <scope>NUCLEOTIDE SEQUENCE [LARGE SCALE GENOMIC DNA]</scope>
    <source>
        <strain evidence="2">DSM 19437</strain>
    </source>
</reference>
<organism evidence="1 2">
    <name type="scientific">Niabella soli DSM 19437</name>
    <dbReference type="NCBI Taxonomy" id="929713"/>
    <lineage>
        <taxon>Bacteria</taxon>
        <taxon>Pseudomonadati</taxon>
        <taxon>Bacteroidota</taxon>
        <taxon>Chitinophagia</taxon>
        <taxon>Chitinophagales</taxon>
        <taxon>Chitinophagaceae</taxon>
        <taxon>Niabella</taxon>
    </lineage>
</organism>
<keyword evidence="2" id="KW-1185">Reference proteome</keyword>
<protein>
    <submittedName>
        <fullName evidence="1">Uncharacterized protein</fullName>
    </submittedName>
</protein>
<dbReference type="STRING" id="929713.NIASO_01260"/>
<dbReference type="EMBL" id="CP007035">
    <property type="protein sequence ID" value="AHF17073.1"/>
    <property type="molecule type" value="Genomic_DNA"/>
</dbReference>
<dbReference type="AlphaFoldDB" id="W0F5H4"/>
<dbReference type="HOGENOM" id="CLU_3254691_0_0_10"/>
<dbReference type="KEGG" id="nso:NIASO_01260"/>
<name>W0F5H4_9BACT</name>
<evidence type="ECO:0000313" key="2">
    <source>
        <dbReference type="Proteomes" id="UP000003586"/>
    </source>
</evidence>
<proteinExistence type="predicted"/>
<evidence type="ECO:0000313" key="1">
    <source>
        <dbReference type="EMBL" id="AHF17073.1"/>
    </source>
</evidence>
<sequence>MKGLPVQAASLVAHVKTASTASTAQRMAAPVAYANKYEECPC</sequence>
<accession>W0F5H4</accession>
<dbReference type="Proteomes" id="UP000003586">
    <property type="component" value="Chromosome"/>
</dbReference>